<dbReference type="PANTHER" id="PTHR12928">
    <property type="entry name" value="FRG1 PROTEIN"/>
    <property type="match status" value="1"/>
</dbReference>
<name>A0AAD9UGC3_RIDPI</name>
<keyword evidence="5" id="KW-1185">Reference proteome</keyword>
<dbReference type="Gene3D" id="2.80.10.50">
    <property type="match status" value="1"/>
</dbReference>
<comment type="subcellular location">
    <subcellularLocation>
        <location evidence="1">Nucleus</location>
        <location evidence="1">Nucleolus</location>
    </subcellularLocation>
</comment>
<dbReference type="GO" id="GO:0071013">
    <property type="term" value="C:catalytic step 2 spliceosome"/>
    <property type="evidence" value="ECO:0007669"/>
    <property type="project" value="TreeGrafter"/>
</dbReference>
<evidence type="ECO:0000256" key="3">
    <source>
        <dbReference type="ARBA" id="ARBA00023242"/>
    </source>
</evidence>
<dbReference type="GO" id="GO:0005730">
    <property type="term" value="C:nucleolus"/>
    <property type="evidence" value="ECO:0007669"/>
    <property type="project" value="UniProtKB-SubCell"/>
</dbReference>
<dbReference type="GO" id="GO:0055120">
    <property type="term" value="C:striated muscle dense body"/>
    <property type="evidence" value="ECO:0007669"/>
    <property type="project" value="TreeGrafter"/>
</dbReference>
<comment type="similarity">
    <text evidence="2">Belongs to the FRG1 family.</text>
</comment>
<dbReference type="InterPro" id="IPR010414">
    <property type="entry name" value="FRG1"/>
</dbReference>
<dbReference type="SUPFAM" id="SSF50405">
    <property type="entry name" value="Actin-crosslinking proteins"/>
    <property type="match status" value="1"/>
</dbReference>
<dbReference type="CDD" id="cd23338">
    <property type="entry name" value="beta-trefoil_FSCN_FRG1"/>
    <property type="match status" value="1"/>
</dbReference>
<dbReference type="EMBL" id="JAODUO010000132">
    <property type="protein sequence ID" value="KAK2188448.1"/>
    <property type="molecule type" value="Genomic_DNA"/>
</dbReference>
<evidence type="ECO:0000313" key="4">
    <source>
        <dbReference type="EMBL" id="KAK2188448.1"/>
    </source>
</evidence>
<evidence type="ECO:0000256" key="1">
    <source>
        <dbReference type="ARBA" id="ARBA00004604"/>
    </source>
</evidence>
<evidence type="ECO:0000256" key="2">
    <source>
        <dbReference type="ARBA" id="ARBA00010878"/>
    </source>
</evidence>
<sequence>MVNCTFLAATRNIRSTGRDTEEDGDEDDKLNDDTLRHGGWWHIQTFDDITGSVAIETGSMTYIEALDNGLFKAGEHRDIGEGPEAQEILTAIKISDTKIALKSGYDKYLSVQDSGGRVAGRSDAIGSREQWEPIIQEVGRSLRRYVDHRIFH</sequence>
<dbReference type="GO" id="GO:0051015">
    <property type="term" value="F:actin filament binding"/>
    <property type="evidence" value="ECO:0007669"/>
    <property type="project" value="TreeGrafter"/>
</dbReference>
<keyword evidence="3" id="KW-0539">Nucleus</keyword>
<dbReference type="Proteomes" id="UP001209878">
    <property type="component" value="Unassembled WGS sequence"/>
</dbReference>
<dbReference type="Pfam" id="PF06229">
    <property type="entry name" value="FRG1"/>
    <property type="match status" value="1"/>
</dbReference>
<reference evidence="4" key="1">
    <citation type="journal article" date="2023" name="Mol. Biol. Evol.">
        <title>Third-Generation Sequencing Reveals the Adaptive Role of the Epigenome in Three Deep-Sea Polychaetes.</title>
        <authorList>
            <person name="Perez M."/>
            <person name="Aroh O."/>
            <person name="Sun Y."/>
            <person name="Lan Y."/>
            <person name="Juniper S.K."/>
            <person name="Young C.R."/>
            <person name="Angers B."/>
            <person name="Qian P.Y."/>
        </authorList>
    </citation>
    <scope>NUCLEOTIDE SEQUENCE</scope>
    <source>
        <strain evidence="4">R07B-5</strain>
    </source>
</reference>
<dbReference type="AlphaFoldDB" id="A0AAD9UGC3"/>
<accession>A0AAD9UGC3</accession>
<organism evidence="4 5">
    <name type="scientific">Ridgeia piscesae</name>
    <name type="common">Tubeworm</name>
    <dbReference type="NCBI Taxonomy" id="27915"/>
    <lineage>
        <taxon>Eukaryota</taxon>
        <taxon>Metazoa</taxon>
        <taxon>Spiralia</taxon>
        <taxon>Lophotrochozoa</taxon>
        <taxon>Annelida</taxon>
        <taxon>Polychaeta</taxon>
        <taxon>Sedentaria</taxon>
        <taxon>Canalipalpata</taxon>
        <taxon>Sabellida</taxon>
        <taxon>Siboglinidae</taxon>
        <taxon>Ridgeia</taxon>
    </lineage>
</organism>
<evidence type="ECO:0000313" key="5">
    <source>
        <dbReference type="Proteomes" id="UP001209878"/>
    </source>
</evidence>
<gene>
    <name evidence="4" type="ORF">NP493_132g06006</name>
</gene>
<protein>
    <submittedName>
        <fullName evidence="4">Uncharacterized protein</fullName>
    </submittedName>
</protein>
<proteinExistence type="inferred from homology"/>
<comment type="caution">
    <text evidence="4">The sequence shown here is derived from an EMBL/GenBank/DDBJ whole genome shotgun (WGS) entry which is preliminary data.</text>
</comment>
<dbReference type="PANTHER" id="PTHR12928:SF0">
    <property type="entry name" value="FSHD REGION GENE 1"/>
    <property type="match status" value="1"/>
</dbReference>
<dbReference type="InterPro" id="IPR008999">
    <property type="entry name" value="Actin-crosslinking"/>
</dbReference>